<reference evidence="3" key="1">
    <citation type="submission" date="2025-08" db="UniProtKB">
        <authorList>
            <consortium name="RefSeq"/>
        </authorList>
    </citation>
    <scope>IDENTIFICATION</scope>
    <source>
        <tissue evidence="3">Whole body</tissue>
    </source>
</reference>
<keyword evidence="2" id="KW-1185">Reference proteome</keyword>
<dbReference type="RefSeq" id="XP_026499493.2">
    <property type="nucleotide sequence ID" value="XM_026643708.2"/>
</dbReference>
<dbReference type="GeneID" id="113403236"/>
<feature type="compositionally biased region" description="Polar residues" evidence="1">
    <location>
        <begin position="142"/>
        <end position="153"/>
    </location>
</feature>
<gene>
    <name evidence="3" type="primary">LOC113403236</name>
</gene>
<feature type="region of interest" description="Disordered" evidence="1">
    <location>
        <begin position="277"/>
        <end position="300"/>
    </location>
</feature>
<proteinExistence type="predicted"/>
<sequence>MSLKKLIKGVPPDVLPADGYLNRDEDALSPCQAACTTRFGQTLQIEQDEYLLRHPEVHAMLEVFISKMVQKNKRKGILKEAADHFLRPADELMREIEEINLQSTTEKKQMLWTQPPYNDIELKDDIRNIITSHYQPEPQKWPTPSLSTIDTESSSFLSDMTSDTTLATPEPIPTPEPTLSDTLLNLVSNTVDKAIFLRVDDEALNYDTAYIELSKAVENAMEIPVTEIKKDIVELFNNAYEKFDFNITEKERIVAAIAWEKRMRKKMKRTLRRLNNFKGYETPPSPKSDISSHESYKTPPPRPCVCHPQFKYNRYPKDRFGIYLPSEKIFSRRNVTVTPAVSESSDEEQNN</sequence>
<evidence type="ECO:0000313" key="3">
    <source>
        <dbReference type="RefSeq" id="XP_026499493.2"/>
    </source>
</evidence>
<evidence type="ECO:0000313" key="2">
    <source>
        <dbReference type="Proteomes" id="UP001652626"/>
    </source>
</evidence>
<accession>A0A8B8IQS9</accession>
<protein>
    <submittedName>
        <fullName evidence="3">Uncharacterized protein LOC113403236</fullName>
    </submittedName>
</protein>
<feature type="region of interest" description="Disordered" evidence="1">
    <location>
        <begin position="133"/>
        <end position="153"/>
    </location>
</feature>
<evidence type="ECO:0000256" key="1">
    <source>
        <dbReference type="SAM" id="MobiDB-lite"/>
    </source>
</evidence>
<organism evidence="2 3">
    <name type="scientific">Vanessa tameamea</name>
    <name type="common">Kamehameha butterfly</name>
    <dbReference type="NCBI Taxonomy" id="334116"/>
    <lineage>
        <taxon>Eukaryota</taxon>
        <taxon>Metazoa</taxon>
        <taxon>Ecdysozoa</taxon>
        <taxon>Arthropoda</taxon>
        <taxon>Hexapoda</taxon>
        <taxon>Insecta</taxon>
        <taxon>Pterygota</taxon>
        <taxon>Neoptera</taxon>
        <taxon>Endopterygota</taxon>
        <taxon>Lepidoptera</taxon>
        <taxon>Glossata</taxon>
        <taxon>Ditrysia</taxon>
        <taxon>Papilionoidea</taxon>
        <taxon>Nymphalidae</taxon>
        <taxon>Nymphalinae</taxon>
        <taxon>Vanessa</taxon>
    </lineage>
</organism>
<dbReference type="OrthoDB" id="10249338at2759"/>
<dbReference type="OMA" id="WEKRMRK"/>
<dbReference type="Proteomes" id="UP001652626">
    <property type="component" value="Chromosome Z"/>
</dbReference>
<dbReference type="AlphaFoldDB" id="A0A8B8IQS9"/>
<name>A0A8B8IQS9_VANTA</name>